<reference evidence="2" key="1">
    <citation type="journal article" date="2019" name="Sci. Rep.">
        <title>Draft genome of Tanacetum cinerariifolium, the natural source of mosquito coil.</title>
        <authorList>
            <person name="Yamashiro T."/>
            <person name="Shiraishi A."/>
            <person name="Satake H."/>
            <person name="Nakayama K."/>
        </authorList>
    </citation>
    <scope>NUCLEOTIDE SEQUENCE</scope>
</reference>
<dbReference type="Pfam" id="PF14111">
    <property type="entry name" value="DUF4283"/>
    <property type="match status" value="1"/>
</dbReference>
<gene>
    <name evidence="2" type="ORF">Tci_430986</name>
</gene>
<dbReference type="EMBL" id="BKCJ010191540">
    <property type="protein sequence ID" value="GEY59012.1"/>
    <property type="molecule type" value="Genomic_DNA"/>
</dbReference>
<feature type="non-terminal residue" evidence="2">
    <location>
        <position position="517"/>
    </location>
</feature>
<protein>
    <recommendedName>
        <fullName evidence="1">DUF4283 domain-containing protein</fullName>
    </recommendedName>
</protein>
<sequence>MVHKNVTCDNLIDLFGISLTSIKDIDDLTRRMEAGACDDILGGINKDERNAIMDAIMALCGKFLDTTSDNEYSPKADYSFGKEHLANVYISFIPNPDMPIVQLVFIPKSVSYAGAAGASSVVPKKGREIFCPLEYDNVCDGVDFTILKKFIEDVNTHFENTLYGYFIGKRVAFLVMNYYVHDNWGKYGPTQVMIKLKGFFFFKFESRKWLEDVLENGPLMIRNSPLIRKKWMMNTRLFKEVLTLILAFARCLIEVRADGPLKDSVTMAIPLSDGKGFTKETVQVEYSNVDKMNNGGFQMVVNKRKSGKTCSTIYNRSGTIAGKATWQPIKQKVSYEPKAHGNFPKNGALKISNFVKDYPFKKMLATRGGRHVPTSKPSVHTSNPYDVLDDMESEKEAEIVYDKTVILKDARTGSSPSTAPVYDSDGSAEVHENYDNNEIFNMFTQEEQYTELLEPIPKPQQVPQNDNNVISDVTDVEQAGETVEQNSANFEETRTLYDSLYQNLAVEVEKVNSVNRK</sequence>
<dbReference type="AlphaFoldDB" id="A0A699HWR4"/>
<comment type="caution">
    <text evidence="2">The sequence shown here is derived from an EMBL/GenBank/DDBJ whole genome shotgun (WGS) entry which is preliminary data.</text>
</comment>
<name>A0A699HWR4_TANCI</name>
<dbReference type="InterPro" id="IPR025558">
    <property type="entry name" value="DUF4283"/>
</dbReference>
<evidence type="ECO:0000259" key="1">
    <source>
        <dbReference type="Pfam" id="PF14111"/>
    </source>
</evidence>
<evidence type="ECO:0000313" key="2">
    <source>
        <dbReference type="EMBL" id="GEY59012.1"/>
    </source>
</evidence>
<proteinExistence type="predicted"/>
<feature type="domain" description="DUF4283" evidence="1">
    <location>
        <begin position="157"/>
        <end position="234"/>
    </location>
</feature>
<accession>A0A699HWR4</accession>
<organism evidence="2">
    <name type="scientific">Tanacetum cinerariifolium</name>
    <name type="common">Dalmatian daisy</name>
    <name type="synonym">Chrysanthemum cinerariifolium</name>
    <dbReference type="NCBI Taxonomy" id="118510"/>
    <lineage>
        <taxon>Eukaryota</taxon>
        <taxon>Viridiplantae</taxon>
        <taxon>Streptophyta</taxon>
        <taxon>Embryophyta</taxon>
        <taxon>Tracheophyta</taxon>
        <taxon>Spermatophyta</taxon>
        <taxon>Magnoliopsida</taxon>
        <taxon>eudicotyledons</taxon>
        <taxon>Gunneridae</taxon>
        <taxon>Pentapetalae</taxon>
        <taxon>asterids</taxon>
        <taxon>campanulids</taxon>
        <taxon>Asterales</taxon>
        <taxon>Asteraceae</taxon>
        <taxon>Asteroideae</taxon>
        <taxon>Anthemideae</taxon>
        <taxon>Anthemidinae</taxon>
        <taxon>Tanacetum</taxon>
    </lineage>
</organism>